<sequence length="140" mass="15283">MQVPEVVRVVHRALVPRGDVRQRRVAQPVEAGRQVQVERDERVAFRASRSGIVFALRRGYRWTSTGKRSAAGTNAVVQCAFSATSRTPARRSASSTSVCRSPYRAAAPSLRDVRGVVNGWARIWPCGWAPGRAGDGRPTG</sequence>
<evidence type="ECO:0000313" key="1">
    <source>
        <dbReference type="EMBL" id="GAA4127922.1"/>
    </source>
</evidence>
<comment type="caution">
    <text evidence="1">The sequence shown here is derived from an EMBL/GenBank/DDBJ whole genome shotgun (WGS) entry which is preliminary data.</text>
</comment>
<reference evidence="2" key="1">
    <citation type="journal article" date="2019" name="Int. J. Syst. Evol. Microbiol.">
        <title>The Global Catalogue of Microorganisms (GCM) 10K type strain sequencing project: providing services to taxonomists for standard genome sequencing and annotation.</title>
        <authorList>
            <consortium name="The Broad Institute Genomics Platform"/>
            <consortium name="The Broad Institute Genome Sequencing Center for Infectious Disease"/>
            <person name="Wu L."/>
            <person name="Ma J."/>
        </authorList>
    </citation>
    <scope>NUCLEOTIDE SEQUENCE [LARGE SCALE GENOMIC DNA]</scope>
    <source>
        <strain evidence="2">JCM 17316</strain>
    </source>
</reference>
<name>A0ABP7XYU5_9ACTN</name>
<accession>A0ABP7XYU5</accession>
<proteinExistence type="predicted"/>
<gene>
    <name evidence="1" type="ORF">GCM10022416_03100</name>
</gene>
<evidence type="ECO:0000313" key="2">
    <source>
        <dbReference type="Proteomes" id="UP001500266"/>
    </source>
</evidence>
<keyword evidence="2" id="KW-1185">Reference proteome</keyword>
<dbReference type="Proteomes" id="UP001500266">
    <property type="component" value="Unassembled WGS sequence"/>
</dbReference>
<organism evidence="1 2">
    <name type="scientific">Actinomadura keratinilytica</name>
    <dbReference type="NCBI Taxonomy" id="547461"/>
    <lineage>
        <taxon>Bacteria</taxon>
        <taxon>Bacillati</taxon>
        <taxon>Actinomycetota</taxon>
        <taxon>Actinomycetes</taxon>
        <taxon>Streptosporangiales</taxon>
        <taxon>Thermomonosporaceae</taxon>
        <taxon>Actinomadura</taxon>
    </lineage>
</organism>
<protein>
    <submittedName>
        <fullName evidence="1">Uncharacterized protein</fullName>
    </submittedName>
</protein>
<dbReference type="EMBL" id="BAABDO010000003">
    <property type="protein sequence ID" value="GAA4127922.1"/>
    <property type="molecule type" value="Genomic_DNA"/>
</dbReference>